<keyword evidence="9 10" id="KW-0968">Cytoplasmic vesicle</keyword>
<dbReference type="InterPro" id="IPR027059">
    <property type="entry name" value="Coatomer_dsu"/>
</dbReference>
<dbReference type="SUPFAM" id="SSF49447">
    <property type="entry name" value="Second domain of Mu2 adaptin subunit (ap50) of ap2 adaptor"/>
    <property type="match status" value="1"/>
</dbReference>
<protein>
    <recommendedName>
        <fullName evidence="10">Coatomer subunit delta</fullName>
    </recommendedName>
</protein>
<dbReference type="InParanoid" id="A0A0C3FTN1"/>
<evidence type="ECO:0000256" key="1">
    <source>
        <dbReference type="ARBA" id="ARBA00010516"/>
    </source>
</evidence>
<dbReference type="OrthoDB" id="10266042at2759"/>
<dbReference type="InterPro" id="IPR011012">
    <property type="entry name" value="Longin-like_dom_sf"/>
</dbReference>
<dbReference type="PANTHER" id="PTHR10121">
    <property type="entry name" value="COATOMER SUBUNIT DELTA"/>
    <property type="match status" value="1"/>
</dbReference>
<dbReference type="STRING" id="765440.A0A0C3FTN1"/>
<keyword evidence="8 10" id="KW-0472">Membrane</keyword>
<evidence type="ECO:0000256" key="4">
    <source>
        <dbReference type="ARBA" id="ARBA00022490"/>
    </source>
</evidence>
<dbReference type="PANTHER" id="PTHR10121:SF0">
    <property type="entry name" value="COATOMER SUBUNIT DELTA"/>
    <property type="match status" value="1"/>
</dbReference>
<dbReference type="Gene3D" id="2.60.40.1170">
    <property type="entry name" value="Mu homology domain, subdomain B"/>
    <property type="match status" value="2"/>
</dbReference>
<keyword evidence="5 10" id="KW-0931">ER-Golgi transport</keyword>
<evidence type="ECO:0000256" key="10">
    <source>
        <dbReference type="RuleBase" id="RU364018"/>
    </source>
</evidence>
<dbReference type="HOGENOM" id="CLU_019988_3_0_1"/>
<evidence type="ECO:0000256" key="12">
    <source>
        <dbReference type="SAM" id="MobiDB-lite"/>
    </source>
</evidence>
<dbReference type="Proteomes" id="UP000054166">
    <property type="component" value="Unassembled WGS sequence"/>
</dbReference>
<reference evidence="14 15" key="1">
    <citation type="submission" date="2014-04" db="EMBL/GenBank/DDBJ databases">
        <authorList>
            <consortium name="DOE Joint Genome Institute"/>
            <person name="Kuo A."/>
            <person name="Tarkka M."/>
            <person name="Buscot F."/>
            <person name="Kohler A."/>
            <person name="Nagy L.G."/>
            <person name="Floudas D."/>
            <person name="Copeland A."/>
            <person name="Barry K.W."/>
            <person name="Cichocki N."/>
            <person name="Veneault-Fourrey C."/>
            <person name="LaButti K."/>
            <person name="Lindquist E.A."/>
            <person name="Lipzen A."/>
            <person name="Lundell T."/>
            <person name="Morin E."/>
            <person name="Murat C."/>
            <person name="Sun H."/>
            <person name="Tunlid A."/>
            <person name="Henrissat B."/>
            <person name="Grigoriev I.V."/>
            <person name="Hibbett D.S."/>
            <person name="Martin F."/>
            <person name="Nordberg H.P."/>
            <person name="Cantor M.N."/>
            <person name="Hua S.X."/>
        </authorList>
    </citation>
    <scope>NUCLEOTIDE SEQUENCE [LARGE SCALE GENOMIC DNA]</scope>
    <source>
        <strain evidence="14 15">F 1598</strain>
    </source>
</reference>
<evidence type="ECO:0000256" key="2">
    <source>
        <dbReference type="ARBA" id="ARBA00011775"/>
    </source>
</evidence>
<sequence length="524" mass="57232">MVVLAASICTKGGKAVISRQFRDMTRTRIESLLASFPKLIPTNSQHTSVETADVRYVYQPLEDLYILLITNKASNILQDIETLHLFARVVSDMCRSADEREILKSSFELLGAFDEIVSLGYREQVNLMQVRSVLEMESHEEKIQDIIARNKEAEAKEELKRRAKQLEMQRREQQKRAAGQGGGSSYLGSGVTGYSSIPQQRFEAPDINPARTSSPAPSSLRTPAFKGSGMKLGSKKTKQAELLDALGGEGLAYEDVSTPSIPAVNEPSVPKNTRGTLPPVKAESIHVIVKEQISVTLMREGGLKSMELKGDMNLHITDPSQAQIKLALNTPTTDFGTDLQFKQHPKVAKFDDERVIALADSTRGFLVGQPIAVLRWRYAGKDESYVPLSINCWPSPSNDGTCEVNMEYELENEGVTLHDVVISIPLPPGSYPTVSSHSGEWALNPSSHSLDWSIPTISPEDQSGSLEFTVGGDDISAFFPVKVSFVGQGSIAGITAANVTRVDNGEEAVFSADSIVTTDTYVVV</sequence>
<dbReference type="CDD" id="cd09254">
    <property type="entry name" value="AP_delta-COPI_MHD"/>
    <property type="match status" value="1"/>
</dbReference>
<feature type="region of interest" description="Disordered" evidence="12">
    <location>
        <begin position="166"/>
        <end position="190"/>
    </location>
</feature>
<dbReference type="PROSITE" id="PS51072">
    <property type="entry name" value="MHD"/>
    <property type="match status" value="1"/>
</dbReference>
<proteinExistence type="inferred from homology"/>
<keyword evidence="4 10" id="KW-0963">Cytoplasm</keyword>
<dbReference type="Pfam" id="PF01217">
    <property type="entry name" value="Clat_adaptor_s"/>
    <property type="match status" value="1"/>
</dbReference>
<dbReference type="GO" id="GO:0006890">
    <property type="term" value="P:retrograde vesicle-mediated transport, Golgi to endoplasmic reticulum"/>
    <property type="evidence" value="ECO:0007669"/>
    <property type="project" value="UniProtKB-UniRule"/>
</dbReference>
<dbReference type="GO" id="GO:0051645">
    <property type="term" value="P:Golgi localization"/>
    <property type="evidence" value="ECO:0007669"/>
    <property type="project" value="TreeGrafter"/>
</dbReference>
<gene>
    <name evidence="14" type="ORF">PILCRDRAFT_820562</name>
</gene>
<evidence type="ECO:0000256" key="8">
    <source>
        <dbReference type="ARBA" id="ARBA00023136"/>
    </source>
</evidence>
<dbReference type="EMBL" id="KN832995">
    <property type="protein sequence ID" value="KIM82191.1"/>
    <property type="molecule type" value="Genomic_DNA"/>
</dbReference>
<feature type="compositionally biased region" description="Basic and acidic residues" evidence="12">
    <location>
        <begin position="166"/>
        <end position="175"/>
    </location>
</feature>
<comment type="subcellular location">
    <subcellularLocation>
        <location evidence="10 11">Cytoplasm</location>
    </subcellularLocation>
    <subcellularLocation>
        <location evidence="10 11">Cytoplasmic vesicle</location>
        <location evidence="10 11">COPI-coated vesicle membrane</location>
        <topology evidence="10 11">Peripheral membrane protein</topology>
        <orientation evidence="10 11">Cytoplasmic side</orientation>
    </subcellularLocation>
    <subcellularLocation>
        <location evidence="10 11">Golgi apparatus membrane</location>
        <topology evidence="10 11">Peripheral membrane protein</topology>
        <orientation evidence="10 11">Cytoplasmic side</orientation>
    </subcellularLocation>
</comment>
<dbReference type="GO" id="GO:0000139">
    <property type="term" value="C:Golgi membrane"/>
    <property type="evidence" value="ECO:0007669"/>
    <property type="project" value="UniProtKB-SubCell"/>
</dbReference>
<dbReference type="CDD" id="cd14830">
    <property type="entry name" value="Delta_COP_N"/>
    <property type="match status" value="1"/>
</dbReference>
<feature type="domain" description="MHD" evidence="13">
    <location>
        <begin position="282"/>
        <end position="524"/>
    </location>
</feature>
<evidence type="ECO:0000256" key="6">
    <source>
        <dbReference type="ARBA" id="ARBA00022927"/>
    </source>
</evidence>
<dbReference type="InterPro" id="IPR028565">
    <property type="entry name" value="MHD"/>
</dbReference>
<dbReference type="FunFam" id="3.30.450.60:FF:000003">
    <property type="entry name" value="Coatomer subunit delta"/>
    <property type="match status" value="1"/>
</dbReference>
<reference evidence="15" key="2">
    <citation type="submission" date="2015-01" db="EMBL/GenBank/DDBJ databases">
        <title>Evolutionary Origins and Diversification of the Mycorrhizal Mutualists.</title>
        <authorList>
            <consortium name="DOE Joint Genome Institute"/>
            <consortium name="Mycorrhizal Genomics Consortium"/>
            <person name="Kohler A."/>
            <person name="Kuo A."/>
            <person name="Nagy L.G."/>
            <person name="Floudas D."/>
            <person name="Copeland A."/>
            <person name="Barry K.W."/>
            <person name="Cichocki N."/>
            <person name="Veneault-Fourrey C."/>
            <person name="LaButti K."/>
            <person name="Lindquist E.A."/>
            <person name="Lipzen A."/>
            <person name="Lundell T."/>
            <person name="Morin E."/>
            <person name="Murat C."/>
            <person name="Riley R."/>
            <person name="Ohm R."/>
            <person name="Sun H."/>
            <person name="Tunlid A."/>
            <person name="Henrissat B."/>
            <person name="Grigoriev I.V."/>
            <person name="Hibbett D.S."/>
            <person name="Martin F."/>
        </authorList>
    </citation>
    <scope>NUCLEOTIDE SEQUENCE [LARGE SCALE GENOMIC DNA]</scope>
    <source>
        <strain evidence="15">F 1598</strain>
    </source>
</reference>
<comment type="similarity">
    <text evidence="1 10">Belongs to the adaptor complexes medium subunit family. Delta-COP subfamily.</text>
</comment>
<dbReference type="Pfam" id="PF00928">
    <property type="entry name" value="Adap_comp_sub"/>
    <property type="match status" value="1"/>
</dbReference>
<keyword evidence="7 10" id="KW-0333">Golgi apparatus</keyword>
<evidence type="ECO:0000256" key="7">
    <source>
        <dbReference type="ARBA" id="ARBA00023034"/>
    </source>
</evidence>
<name>A0A0C3FTN1_PILCF</name>
<dbReference type="GO" id="GO:0030126">
    <property type="term" value="C:COPI vesicle coat"/>
    <property type="evidence" value="ECO:0007669"/>
    <property type="project" value="UniProtKB-UniRule"/>
</dbReference>
<keyword evidence="3 10" id="KW-0813">Transport</keyword>
<evidence type="ECO:0000256" key="11">
    <source>
        <dbReference type="RuleBase" id="RU366052"/>
    </source>
</evidence>
<dbReference type="InterPro" id="IPR022775">
    <property type="entry name" value="AP_mu_sigma_su"/>
</dbReference>
<dbReference type="InterPro" id="IPR036168">
    <property type="entry name" value="AP2_Mu_C_sf"/>
</dbReference>
<dbReference type="AlphaFoldDB" id="A0A0C3FTN1"/>
<dbReference type="Gene3D" id="3.30.450.60">
    <property type="match status" value="1"/>
</dbReference>
<accession>A0A0C3FTN1</accession>
<keyword evidence="15" id="KW-1185">Reference proteome</keyword>
<comment type="function">
    <text evidence="10">The coatomer is a cytosolic protein complex that binds to dilysine motifs and reversibly associates with Golgi non-clathrin-coated vesicles, which further mediate biosynthetic protein transport from the ER, via the Golgi up to the trans Golgi network. Coatomer complex is required for budding from Golgi membranes, and is essential for the retrograde Golgi-to-ER transport of dilysine-tagged proteins.</text>
</comment>
<feature type="compositionally biased region" description="Polar residues" evidence="12">
    <location>
        <begin position="210"/>
        <end position="221"/>
    </location>
</feature>
<evidence type="ECO:0000313" key="15">
    <source>
        <dbReference type="Proteomes" id="UP000054166"/>
    </source>
</evidence>
<organism evidence="14 15">
    <name type="scientific">Piloderma croceum (strain F 1598)</name>
    <dbReference type="NCBI Taxonomy" id="765440"/>
    <lineage>
        <taxon>Eukaryota</taxon>
        <taxon>Fungi</taxon>
        <taxon>Dikarya</taxon>
        <taxon>Basidiomycota</taxon>
        <taxon>Agaricomycotina</taxon>
        <taxon>Agaricomycetes</taxon>
        <taxon>Agaricomycetidae</taxon>
        <taxon>Atheliales</taxon>
        <taxon>Atheliaceae</taxon>
        <taxon>Piloderma</taxon>
    </lineage>
</organism>
<dbReference type="SUPFAM" id="SSF64356">
    <property type="entry name" value="SNARE-like"/>
    <property type="match status" value="1"/>
</dbReference>
<evidence type="ECO:0000259" key="13">
    <source>
        <dbReference type="PROSITE" id="PS51072"/>
    </source>
</evidence>
<evidence type="ECO:0000256" key="3">
    <source>
        <dbReference type="ARBA" id="ARBA00022448"/>
    </source>
</evidence>
<keyword evidence="6 10" id="KW-0653">Protein transport</keyword>
<dbReference type="GO" id="GO:0015031">
    <property type="term" value="P:protein transport"/>
    <property type="evidence" value="ECO:0007669"/>
    <property type="project" value="UniProtKB-KW"/>
</dbReference>
<evidence type="ECO:0000313" key="14">
    <source>
        <dbReference type="EMBL" id="KIM82191.1"/>
    </source>
</evidence>
<evidence type="ECO:0000256" key="9">
    <source>
        <dbReference type="ARBA" id="ARBA00023329"/>
    </source>
</evidence>
<feature type="region of interest" description="Disordered" evidence="12">
    <location>
        <begin position="205"/>
        <end position="233"/>
    </location>
</feature>
<comment type="subunit">
    <text evidence="2 10">Oligomeric complex that consists of at least the alpha, beta, beta', gamma, delta, epsilon and zeta subunits.</text>
</comment>
<evidence type="ECO:0000256" key="5">
    <source>
        <dbReference type="ARBA" id="ARBA00022892"/>
    </source>
</evidence>
<dbReference type="GO" id="GO:0006888">
    <property type="term" value="P:endoplasmic reticulum to Golgi vesicle-mediated transport"/>
    <property type="evidence" value="ECO:0007669"/>
    <property type="project" value="TreeGrafter"/>
</dbReference>